<organism evidence="1 2">
    <name type="scientific">Setaria digitata</name>
    <dbReference type="NCBI Taxonomy" id="48799"/>
    <lineage>
        <taxon>Eukaryota</taxon>
        <taxon>Metazoa</taxon>
        <taxon>Ecdysozoa</taxon>
        <taxon>Nematoda</taxon>
        <taxon>Chromadorea</taxon>
        <taxon>Rhabditida</taxon>
        <taxon>Spirurina</taxon>
        <taxon>Spiruromorpha</taxon>
        <taxon>Filarioidea</taxon>
        <taxon>Setariidae</taxon>
        <taxon>Setaria</taxon>
    </lineage>
</organism>
<dbReference type="WBParaSite" id="sdigi.contig200.g6025.t1">
    <property type="protein sequence ID" value="sdigi.contig200.g6025.t1"/>
    <property type="gene ID" value="sdigi.contig200.g6025"/>
</dbReference>
<accession>A0A915PQY1</accession>
<name>A0A915PQY1_9BILA</name>
<evidence type="ECO:0000313" key="2">
    <source>
        <dbReference type="WBParaSite" id="sdigi.contig200.g6025.t1"/>
    </source>
</evidence>
<keyword evidence="1" id="KW-1185">Reference proteome</keyword>
<dbReference type="Proteomes" id="UP000887581">
    <property type="component" value="Unplaced"/>
</dbReference>
<proteinExistence type="predicted"/>
<dbReference type="AlphaFoldDB" id="A0A915PQY1"/>
<reference evidence="2" key="1">
    <citation type="submission" date="2022-11" db="UniProtKB">
        <authorList>
            <consortium name="WormBaseParasite"/>
        </authorList>
    </citation>
    <scope>IDENTIFICATION</scope>
</reference>
<sequence length="246" mass="28444">MGVKGTVDCVHADQISAVQLCTDVSPMMPCSSVPKIVEYWAQDIGQSESLLTMAERCDFQERLAFNSSLDRSKLIEDNCSLLKFCIQETFLWQDRPQRFAILGHGTLVPNLTNIFRRDPKILAEQVTKLQNKRKVKWMDEDSQSSKTDDRSLMELHLELDNDSRMQYSGKLITEKSLTKGPPRKLRRKKVPRLDRIDSASFTLVKVLKPKLTASDFVNRMERQDEHRERIKQMTEIIQKLSDLICL</sequence>
<protein>
    <submittedName>
        <fullName evidence="2">Uncharacterized protein</fullName>
    </submittedName>
</protein>
<evidence type="ECO:0000313" key="1">
    <source>
        <dbReference type="Proteomes" id="UP000887581"/>
    </source>
</evidence>